<keyword evidence="1" id="KW-0560">Oxidoreductase</keyword>
<dbReference type="SUPFAM" id="SSF51735">
    <property type="entry name" value="NAD(P)-binding Rossmann-fold domains"/>
    <property type="match status" value="1"/>
</dbReference>
<dbReference type="GO" id="GO:0051287">
    <property type="term" value="F:NAD binding"/>
    <property type="evidence" value="ECO:0007669"/>
    <property type="project" value="InterPro"/>
</dbReference>
<protein>
    <submittedName>
        <fullName evidence="4">Glyoxylate/hydroxypyruvate reductase A</fullName>
    </submittedName>
</protein>
<keyword evidence="5" id="KW-1185">Reference proteome</keyword>
<dbReference type="AlphaFoldDB" id="A0A857JCJ0"/>
<evidence type="ECO:0000256" key="2">
    <source>
        <dbReference type="ARBA" id="ARBA00023027"/>
    </source>
</evidence>
<organism evidence="4 5">
    <name type="scientific">Xylophilus rhododendri</name>
    <dbReference type="NCBI Taxonomy" id="2697032"/>
    <lineage>
        <taxon>Bacteria</taxon>
        <taxon>Pseudomonadati</taxon>
        <taxon>Pseudomonadota</taxon>
        <taxon>Betaproteobacteria</taxon>
        <taxon>Burkholderiales</taxon>
        <taxon>Xylophilus</taxon>
    </lineage>
</organism>
<dbReference type="InterPro" id="IPR006140">
    <property type="entry name" value="D-isomer_DH_NAD-bd"/>
</dbReference>
<accession>A0A857JCJ0</accession>
<dbReference type="Gene3D" id="3.40.50.720">
    <property type="entry name" value="NAD(P)-binding Rossmann-like Domain"/>
    <property type="match status" value="2"/>
</dbReference>
<feature type="domain" description="D-isomer specific 2-hydroxyacid dehydrogenase NAD-binding" evidence="3">
    <location>
        <begin position="102"/>
        <end position="273"/>
    </location>
</feature>
<dbReference type="KEGG" id="xyk:GT347_24680"/>
<dbReference type="CDD" id="cd12164">
    <property type="entry name" value="GDH_like_2"/>
    <property type="match status" value="1"/>
</dbReference>
<dbReference type="SUPFAM" id="SSF52283">
    <property type="entry name" value="Formate/glycerate dehydrogenase catalytic domain-like"/>
    <property type="match status" value="1"/>
</dbReference>
<name>A0A857JCJ0_9BURK</name>
<keyword evidence="4" id="KW-0670">Pyruvate</keyword>
<dbReference type="PANTHER" id="PTHR43333:SF1">
    <property type="entry name" value="D-ISOMER SPECIFIC 2-HYDROXYACID DEHYDROGENASE NAD-BINDING DOMAIN-CONTAINING PROTEIN"/>
    <property type="match status" value="1"/>
</dbReference>
<dbReference type="EMBL" id="CP047650">
    <property type="protein sequence ID" value="QHJ00902.1"/>
    <property type="molecule type" value="Genomic_DNA"/>
</dbReference>
<evidence type="ECO:0000313" key="5">
    <source>
        <dbReference type="Proteomes" id="UP000464787"/>
    </source>
</evidence>
<reference evidence="4 5" key="1">
    <citation type="submission" date="2020-01" db="EMBL/GenBank/DDBJ databases">
        <title>Genome sequencing of strain KACC 21265.</title>
        <authorList>
            <person name="Heo J."/>
            <person name="Kim S.-J."/>
            <person name="Kim J.-S."/>
            <person name="Hong S.-B."/>
            <person name="Kwon S.-W."/>
        </authorList>
    </citation>
    <scope>NUCLEOTIDE SEQUENCE [LARGE SCALE GENOMIC DNA]</scope>
    <source>
        <strain evidence="4 5">KACC 21265</strain>
    </source>
</reference>
<evidence type="ECO:0000259" key="3">
    <source>
        <dbReference type="Pfam" id="PF02826"/>
    </source>
</evidence>
<dbReference type="GO" id="GO:0016491">
    <property type="term" value="F:oxidoreductase activity"/>
    <property type="evidence" value="ECO:0007669"/>
    <property type="project" value="UniProtKB-KW"/>
</dbReference>
<dbReference type="Proteomes" id="UP000464787">
    <property type="component" value="Chromosome"/>
</dbReference>
<dbReference type="Pfam" id="PF02826">
    <property type="entry name" value="2-Hacid_dh_C"/>
    <property type="match status" value="1"/>
</dbReference>
<gene>
    <name evidence="4" type="ORF">GT347_24680</name>
</gene>
<evidence type="ECO:0000256" key="1">
    <source>
        <dbReference type="ARBA" id="ARBA00023002"/>
    </source>
</evidence>
<keyword evidence="2" id="KW-0520">NAD</keyword>
<proteinExistence type="predicted"/>
<evidence type="ECO:0000313" key="4">
    <source>
        <dbReference type="EMBL" id="QHJ00902.1"/>
    </source>
</evidence>
<dbReference type="RefSeq" id="WP_160554711.1">
    <property type="nucleotide sequence ID" value="NZ_CP047650.1"/>
</dbReference>
<dbReference type="PANTHER" id="PTHR43333">
    <property type="entry name" value="2-HACID_DH_C DOMAIN-CONTAINING PROTEIN"/>
    <property type="match status" value="1"/>
</dbReference>
<sequence>MSFLYKADPVRGARWAERFAEQAPDIDFRIWPDIGDASRVEYLATWVPPQDMARQFPNLKAVFSTGAGVDQIDFSQVPAHVPIVRMLEPAIADHMVEYVVHAVLTVHREFGEYGVDQREGRWQVRPNRLARDIRVGVLGLGQLARAVLSRLRLFDYSCAGWSRSAHHIEGVACFSGEAGLEALLARSDILVCLLPLTPQTRGILGAELLGRLPAGASLVQTGRGAHLDQQALLDLLDTGHLRWAFLDVTEPEPLPPDHPLWRHPRVRITPHIASSTNPDTAVTAVLENLARLRRGERLDGEVDRERGY</sequence>
<dbReference type="InterPro" id="IPR036291">
    <property type="entry name" value="NAD(P)-bd_dom_sf"/>
</dbReference>